<proteinExistence type="predicted"/>
<evidence type="ECO:0000313" key="4">
    <source>
        <dbReference type="Proteomes" id="UP000283269"/>
    </source>
</evidence>
<evidence type="ECO:0000256" key="2">
    <source>
        <dbReference type="SAM" id="Phobius"/>
    </source>
</evidence>
<sequence length="132" mass="13719">MIVESAAAYALVLLVYSINPFVPSFSVFGSPMREADYYIGAIVPIVAKQGMAPTILVSRIATTDNHTVASSTIAHVSGLQSGSQQGSGSGRSGNATGRDVNTSVRADSVEPTPAIEVKMFSAVDIPFGENQV</sequence>
<keyword evidence="2" id="KW-0472">Membrane</keyword>
<feature type="region of interest" description="Disordered" evidence="1">
    <location>
        <begin position="76"/>
        <end position="108"/>
    </location>
</feature>
<organism evidence="3 4">
    <name type="scientific">Psilocybe cyanescens</name>
    <dbReference type="NCBI Taxonomy" id="93625"/>
    <lineage>
        <taxon>Eukaryota</taxon>
        <taxon>Fungi</taxon>
        <taxon>Dikarya</taxon>
        <taxon>Basidiomycota</taxon>
        <taxon>Agaricomycotina</taxon>
        <taxon>Agaricomycetes</taxon>
        <taxon>Agaricomycetidae</taxon>
        <taxon>Agaricales</taxon>
        <taxon>Agaricineae</taxon>
        <taxon>Strophariaceae</taxon>
        <taxon>Psilocybe</taxon>
    </lineage>
</organism>
<name>A0A409XDI8_PSICY</name>
<keyword evidence="4" id="KW-1185">Reference proteome</keyword>
<comment type="caution">
    <text evidence="3">The sequence shown here is derived from an EMBL/GenBank/DDBJ whole genome shotgun (WGS) entry which is preliminary data.</text>
</comment>
<evidence type="ECO:0000313" key="3">
    <source>
        <dbReference type="EMBL" id="PPQ88849.1"/>
    </source>
</evidence>
<evidence type="ECO:0000256" key="1">
    <source>
        <dbReference type="SAM" id="MobiDB-lite"/>
    </source>
</evidence>
<accession>A0A409XDI8</accession>
<dbReference type="EMBL" id="NHYD01002003">
    <property type="protein sequence ID" value="PPQ88849.1"/>
    <property type="molecule type" value="Genomic_DNA"/>
</dbReference>
<keyword evidence="2" id="KW-1133">Transmembrane helix</keyword>
<feature type="transmembrane region" description="Helical" evidence="2">
    <location>
        <begin position="6"/>
        <end position="28"/>
    </location>
</feature>
<protein>
    <submittedName>
        <fullName evidence="3">Uncharacterized protein</fullName>
    </submittedName>
</protein>
<dbReference type="AlphaFoldDB" id="A0A409XDI8"/>
<dbReference type="Proteomes" id="UP000283269">
    <property type="component" value="Unassembled WGS sequence"/>
</dbReference>
<reference evidence="3 4" key="1">
    <citation type="journal article" date="2018" name="Evol. Lett.">
        <title>Horizontal gene cluster transfer increased hallucinogenic mushroom diversity.</title>
        <authorList>
            <person name="Reynolds H.T."/>
            <person name="Vijayakumar V."/>
            <person name="Gluck-Thaler E."/>
            <person name="Korotkin H.B."/>
            <person name="Matheny P.B."/>
            <person name="Slot J.C."/>
        </authorList>
    </citation>
    <scope>NUCLEOTIDE SEQUENCE [LARGE SCALE GENOMIC DNA]</scope>
    <source>
        <strain evidence="3 4">2631</strain>
    </source>
</reference>
<gene>
    <name evidence="3" type="ORF">CVT25_010398</name>
</gene>
<keyword evidence="2" id="KW-0812">Transmembrane</keyword>
<dbReference type="OrthoDB" id="2878498at2759"/>
<dbReference type="InParanoid" id="A0A409XDI8"/>